<dbReference type="SUPFAM" id="SSF56349">
    <property type="entry name" value="DNA breaking-rejoining enzymes"/>
    <property type="match status" value="1"/>
</dbReference>
<dbReference type="InterPro" id="IPR002104">
    <property type="entry name" value="Integrase_catalytic"/>
</dbReference>
<dbReference type="GO" id="GO:0015074">
    <property type="term" value="P:DNA integration"/>
    <property type="evidence" value="ECO:0007669"/>
    <property type="project" value="UniProtKB-KW"/>
</dbReference>
<accession>A0A412FR82</accession>
<name>A0A412FR82_9BACE</name>
<dbReference type="AlphaFoldDB" id="A0A412FR82"/>
<dbReference type="PANTHER" id="PTHR30349">
    <property type="entry name" value="PHAGE INTEGRASE-RELATED"/>
    <property type="match status" value="1"/>
</dbReference>
<dbReference type="Gene3D" id="1.10.443.10">
    <property type="entry name" value="Intergrase catalytic core"/>
    <property type="match status" value="1"/>
</dbReference>
<dbReference type="Gene3D" id="1.10.150.130">
    <property type="match status" value="1"/>
</dbReference>
<organism evidence="8 9">
    <name type="scientific">Bacteroides caccae</name>
    <dbReference type="NCBI Taxonomy" id="47678"/>
    <lineage>
        <taxon>Bacteria</taxon>
        <taxon>Pseudomonadati</taxon>
        <taxon>Bacteroidota</taxon>
        <taxon>Bacteroidia</taxon>
        <taxon>Bacteroidales</taxon>
        <taxon>Bacteroidaceae</taxon>
        <taxon>Bacteroides</taxon>
    </lineage>
</organism>
<evidence type="ECO:0000256" key="5">
    <source>
        <dbReference type="PROSITE-ProRule" id="PRU01248"/>
    </source>
</evidence>
<evidence type="ECO:0008006" key="10">
    <source>
        <dbReference type="Google" id="ProtNLM"/>
    </source>
</evidence>
<proteinExistence type="inferred from homology"/>
<evidence type="ECO:0000256" key="3">
    <source>
        <dbReference type="ARBA" id="ARBA00023125"/>
    </source>
</evidence>
<dbReference type="InterPro" id="IPR011010">
    <property type="entry name" value="DNA_brk_join_enz"/>
</dbReference>
<evidence type="ECO:0000313" key="8">
    <source>
        <dbReference type="EMBL" id="RGR70626.1"/>
    </source>
</evidence>
<keyword evidence="2" id="KW-0229">DNA integration</keyword>
<reference evidence="8 9" key="1">
    <citation type="submission" date="2018-08" db="EMBL/GenBank/DDBJ databases">
        <title>A genome reference for cultivated species of the human gut microbiota.</title>
        <authorList>
            <person name="Zou Y."/>
            <person name="Xue W."/>
            <person name="Luo G."/>
        </authorList>
    </citation>
    <scope>NUCLEOTIDE SEQUENCE [LARGE SCALE GENOMIC DNA]</scope>
    <source>
        <strain evidence="8 9">AF24-29LB</strain>
    </source>
</reference>
<keyword evidence="3 5" id="KW-0238">DNA-binding</keyword>
<sequence>MNDYPDFGKSVERYFQKYLVKERGASKHTIKSYADTFSQMLDFLQQKIGITADAIQFDIFNRDLICNFLTWLENERHNSISTRNIRLFVLRSFFTYMIYVDPTHIDQWKSICSIKKKRCDSKPPNYLTIEGIKAILSEIDVSTIRGRRDLTMLSLLYNSGARVQELIDLTPDSIRMDKPYCIILHGKGDKIRQVPLENSIINLIKCYVEENGLAIKDKQSHPLFSIPDMRNSLLWG</sequence>
<comment type="caution">
    <text evidence="8">The sequence shown here is derived from an EMBL/GenBank/DDBJ whole genome shotgun (WGS) entry which is preliminary data.</text>
</comment>
<dbReference type="InterPro" id="IPR010998">
    <property type="entry name" value="Integrase_recombinase_N"/>
</dbReference>
<evidence type="ECO:0000256" key="1">
    <source>
        <dbReference type="ARBA" id="ARBA00008857"/>
    </source>
</evidence>
<feature type="domain" description="Core-binding (CB)" evidence="7">
    <location>
        <begin position="5"/>
        <end position="98"/>
    </location>
</feature>
<dbReference type="PANTHER" id="PTHR30349:SF41">
    <property type="entry name" value="INTEGRASE_RECOMBINASE PROTEIN MJ0367-RELATED"/>
    <property type="match status" value="1"/>
</dbReference>
<dbReference type="InterPro" id="IPR004107">
    <property type="entry name" value="Integrase_SAM-like_N"/>
</dbReference>
<dbReference type="InterPro" id="IPR013762">
    <property type="entry name" value="Integrase-like_cat_sf"/>
</dbReference>
<dbReference type="InterPro" id="IPR044068">
    <property type="entry name" value="CB"/>
</dbReference>
<dbReference type="GO" id="GO:0003677">
    <property type="term" value="F:DNA binding"/>
    <property type="evidence" value="ECO:0007669"/>
    <property type="project" value="UniProtKB-UniRule"/>
</dbReference>
<dbReference type="Pfam" id="PF02899">
    <property type="entry name" value="Phage_int_SAM_1"/>
    <property type="match status" value="1"/>
</dbReference>
<dbReference type="PROSITE" id="PS51898">
    <property type="entry name" value="TYR_RECOMBINASE"/>
    <property type="match status" value="1"/>
</dbReference>
<evidence type="ECO:0000259" key="7">
    <source>
        <dbReference type="PROSITE" id="PS51900"/>
    </source>
</evidence>
<dbReference type="Pfam" id="PF00589">
    <property type="entry name" value="Phage_integrase"/>
    <property type="match status" value="1"/>
</dbReference>
<evidence type="ECO:0000256" key="4">
    <source>
        <dbReference type="ARBA" id="ARBA00023172"/>
    </source>
</evidence>
<dbReference type="EMBL" id="QRUO01000010">
    <property type="protein sequence ID" value="RGR70626.1"/>
    <property type="molecule type" value="Genomic_DNA"/>
</dbReference>
<comment type="similarity">
    <text evidence="1">Belongs to the 'phage' integrase family.</text>
</comment>
<protein>
    <recommendedName>
        <fullName evidence="10">Integrase</fullName>
    </recommendedName>
</protein>
<feature type="domain" description="Tyr recombinase" evidence="6">
    <location>
        <begin position="122"/>
        <end position="236"/>
    </location>
</feature>
<dbReference type="PROSITE" id="PS51900">
    <property type="entry name" value="CB"/>
    <property type="match status" value="1"/>
</dbReference>
<dbReference type="Proteomes" id="UP000284205">
    <property type="component" value="Unassembled WGS sequence"/>
</dbReference>
<evidence type="ECO:0000256" key="2">
    <source>
        <dbReference type="ARBA" id="ARBA00022908"/>
    </source>
</evidence>
<dbReference type="InterPro" id="IPR050090">
    <property type="entry name" value="Tyrosine_recombinase_XerCD"/>
</dbReference>
<gene>
    <name evidence="8" type="ORF">DWY26_12445</name>
</gene>
<evidence type="ECO:0000313" key="9">
    <source>
        <dbReference type="Proteomes" id="UP000284205"/>
    </source>
</evidence>
<keyword evidence="4" id="KW-0233">DNA recombination</keyword>
<dbReference type="RefSeq" id="WP_050809235.1">
    <property type="nucleotide sequence ID" value="NZ_JAQCWB010000024.1"/>
</dbReference>
<dbReference type="GO" id="GO:0006310">
    <property type="term" value="P:DNA recombination"/>
    <property type="evidence" value="ECO:0007669"/>
    <property type="project" value="UniProtKB-KW"/>
</dbReference>
<evidence type="ECO:0000259" key="6">
    <source>
        <dbReference type="PROSITE" id="PS51898"/>
    </source>
</evidence>